<proteinExistence type="predicted"/>
<feature type="transmembrane region" description="Helical" evidence="5">
    <location>
        <begin position="335"/>
        <end position="359"/>
    </location>
</feature>
<evidence type="ECO:0000256" key="3">
    <source>
        <dbReference type="ARBA" id="ARBA00022989"/>
    </source>
</evidence>
<evidence type="ECO:0000256" key="5">
    <source>
        <dbReference type="SAM" id="Phobius"/>
    </source>
</evidence>
<dbReference type="Gene3D" id="1.20.1250.20">
    <property type="entry name" value="MFS general substrate transporter like domains"/>
    <property type="match status" value="1"/>
</dbReference>
<keyword evidence="2 5" id="KW-0812">Transmembrane</keyword>
<comment type="subcellular location">
    <subcellularLocation>
        <location evidence="1">Membrane</location>
        <topology evidence="1">Multi-pass membrane protein</topology>
    </subcellularLocation>
</comment>
<accession>A0A8T0EP48</accession>
<evidence type="ECO:0000313" key="6">
    <source>
        <dbReference type="EMBL" id="KAF8777141.1"/>
    </source>
</evidence>
<dbReference type="PANTHER" id="PTHR24064">
    <property type="entry name" value="SOLUTE CARRIER FAMILY 22 MEMBER"/>
    <property type="match status" value="1"/>
</dbReference>
<feature type="transmembrane region" description="Helical" evidence="5">
    <location>
        <begin position="191"/>
        <end position="210"/>
    </location>
</feature>
<feature type="transmembrane region" description="Helical" evidence="5">
    <location>
        <begin position="457"/>
        <end position="474"/>
    </location>
</feature>
<feature type="transmembrane region" description="Helical" evidence="5">
    <location>
        <begin position="422"/>
        <end position="445"/>
    </location>
</feature>
<dbReference type="AlphaFoldDB" id="A0A8T0EP48"/>
<feature type="transmembrane region" description="Helical" evidence="5">
    <location>
        <begin position="141"/>
        <end position="159"/>
    </location>
</feature>
<dbReference type="EMBL" id="JABXBU010002072">
    <property type="protein sequence ID" value="KAF8777141.1"/>
    <property type="molecule type" value="Genomic_DNA"/>
</dbReference>
<feature type="transmembrane region" description="Helical" evidence="5">
    <location>
        <begin position="365"/>
        <end position="385"/>
    </location>
</feature>
<evidence type="ECO:0000256" key="1">
    <source>
        <dbReference type="ARBA" id="ARBA00004141"/>
    </source>
</evidence>
<evidence type="ECO:0000313" key="7">
    <source>
        <dbReference type="Proteomes" id="UP000807504"/>
    </source>
</evidence>
<comment type="caution">
    <text evidence="6">The sequence shown here is derived from an EMBL/GenBank/DDBJ whole genome shotgun (WGS) entry which is preliminary data.</text>
</comment>
<protein>
    <submittedName>
        <fullName evidence="6">Solute carrier family 22 member 5 like protein</fullName>
    </submittedName>
</protein>
<reference evidence="6" key="1">
    <citation type="journal article" date="2020" name="bioRxiv">
        <title>Chromosome-level reference genome of the European wasp spider Argiope bruennichi: a resource for studies on range expansion and evolutionary adaptation.</title>
        <authorList>
            <person name="Sheffer M.M."/>
            <person name="Hoppe A."/>
            <person name="Krehenwinkel H."/>
            <person name="Uhl G."/>
            <person name="Kuss A.W."/>
            <person name="Jensen L."/>
            <person name="Jensen C."/>
            <person name="Gillespie R.G."/>
            <person name="Hoff K.J."/>
            <person name="Prost S."/>
        </authorList>
    </citation>
    <scope>NUCLEOTIDE SEQUENCE</scope>
</reference>
<organism evidence="6 7">
    <name type="scientific">Argiope bruennichi</name>
    <name type="common">Wasp spider</name>
    <name type="synonym">Aranea bruennichi</name>
    <dbReference type="NCBI Taxonomy" id="94029"/>
    <lineage>
        <taxon>Eukaryota</taxon>
        <taxon>Metazoa</taxon>
        <taxon>Ecdysozoa</taxon>
        <taxon>Arthropoda</taxon>
        <taxon>Chelicerata</taxon>
        <taxon>Arachnida</taxon>
        <taxon>Araneae</taxon>
        <taxon>Araneomorphae</taxon>
        <taxon>Entelegynae</taxon>
        <taxon>Araneoidea</taxon>
        <taxon>Araneidae</taxon>
        <taxon>Argiope</taxon>
    </lineage>
</organism>
<keyword evidence="3 5" id="KW-1133">Transmembrane helix</keyword>
<keyword evidence="4 5" id="KW-0472">Membrane</keyword>
<keyword evidence="7" id="KW-1185">Reference proteome</keyword>
<evidence type="ECO:0000256" key="4">
    <source>
        <dbReference type="ARBA" id="ARBA00023136"/>
    </source>
</evidence>
<feature type="transmembrane region" description="Helical" evidence="5">
    <location>
        <begin position="222"/>
        <end position="243"/>
    </location>
</feature>
<gene>
    <name evidence="6" type="ORF">HNY73_014060</name>
</gene>
<dbReference type="GO" id="GO:0016020">
    <property type="term" value="C:membrane"/>
    <property type="evidence" value="ECO:0007669"/>
    <property type="project" value="UniProtKB-SubCell"/>
</dbReference>
<feature type="transmembrane region" description="Helical" evidence="5">
    <location>
        <begin position="48"/>
        <end position="70"/>
    </location>
</feature>
<name>A0A8T0EP48_ARGBR</name>
<dbReference type="InterPro" id="IPR036259">
    <property type="entry name" value="MFS_trans_sf"/>
</dbReference>
<dbReference type="SUPFAM" id="SSF103473">
    <property type="entry name" value="MFS general substrate transporter"/>
    <property type="match status" value="1"/>
</dbReference>
<feature type="transmembrane region" description="Helical" evidence="5">
    <location>
        <begin position="249"/>
        <end position="270"/>
    </location>
</feature>
<sequence>MLSSIDERVEDNIERPDSAVQRLNIVDSKKHTLPEFIGGHGPWQYRQWLVYFAASMCSSLYLFSTFPLSAQVYCPCSNFSNISSPEANLFNSVINCAFTKCRRGPVLPGQVTNFSCSNSFRNSDQDEVVCANMKVVIYAKYIYVLGMLLSGLTAHFLSFKFGRRTVAVISGFLLLGFSIATGMSSSLVNYLILRLFISITVTNIYLVSIFSLVECLGEDYKILYAMSGHLGWGVAHFILPLVTWLTKDWLQYSGVISGISIPMIVLSFFIPESIEINIAKGLRAKSQKLIRIAAWKNGYPTEDLEEFTHALCHKKNQEEIKEVWKTANIKRAFELSLLFLVGFSASFLYFTCLGLSDWVNRDRGGFFALAGTTEISATILCLFFVCFVSNKIVWSMATVMASVFLLVLYAKASQIEHFHISTGTFVVTMFFTSASWTIVLMRTLFQPLITANSKWNAFISGFAICCGVLIASLTDLQVRSSCPDHETKMQLSYLFIKS</sequence>
<dbReference type="Proteomes" id="UP000807504">
    <property type="component" value="Unassembled WGS sequence"/>
</dbReference>
<evidence type="ECO:0000256" key="2">
    <source>
        <dbReference type="ARBA" id="ARBA00022692"/>
    </source>
</evidence>
<reference evidence="6" key="2">
    <citation type="submission" date="2020-06" db="EMBL/GenBank/DDBJ databases">
        <authorList>
            <person name="Sheffer M."/>
        </authorList>
    </citation>
    <scope>NUCLEOTIDE SEQUENCE</scope>
</reference>
<feature type="transmembrane region" description="Helical" evidence="5">
    <location>
        <begin position="392"/>
        <end position="410"/>
    </location>
</feature>
<feature type="transmembrane region" description="Helical" evidence="5">
    <location>
        <begin position="166"/>
        <end position="185"/>
    </location>
</feature>